<dbReference type="PROSITE" id="PS50928">
    <property type="entry name" value="ABC_TM1"/>
    <property type="match status" value="1"/>
</dbReference>
<name>A0A202E4F5_9EURY</name>
<keyword evidence="5 7" id="KW-1133">Transmembrane helix</keyword>
<dbReference type="Pfam" id="PF00528">
    <property type="entry name" value="BPD_transp_1"/>
    <property type="match status" value="1"/>
</dbReference>
<protein>
    <submittedName>
        <fullName evidence="9">ABC transporter permease</fullName>
    </submittedName>
</protein>
<keyword evidence="2 7" id="KW-0813">Transport</keyword>
<accession>A0A202E4F5</accession>
<evidence type="ECO:0000256" key="1">
    <source>
        <dbReference type="ARBA" id="ARBA00004651"/>
    </source>
</evidence>
<dbReference type="OrthoDB" id="44105at2157"/>
<keyword evidence="4 7" id="KW-0812">Transmembrane</keyword>
<dbReference type="Proteomes" id="UP000196084">
    <property type="component" value="Unassembled WGS sequence"/>
</dbReference>
<feature type="transmembrane region" description="Helical" evidence="7">
    <location>
        <begin position="155"/>
        <end position="175"/>
    </location>
</feature>
<dbReference type="GO" id="GO:0055085">
    <property type="term" value="P:transmembrane transport"/>
    <property type="evidence" value="ECO:0007669"/>
    <property type="project" value="InterPro"/>
</dbReference>
<dbReference type="SUPFAM" id="SSF161098">
    <property type="entry name" value="MetI-like"/>
    <property type="match status" value="1"/>
</dbReference>
<feature type="transmembrane region" description="Helical" evidence="7">
    <location>
        <begin position="108"/>
        <end position="134"/>
    </location>
</feature>
<dbReference type="Gene3D" id="1.10.3720.10">
    <property type="entry name" value="MetI-like"/>
    <property type="match status" value="1"/>
</dbReference>
<feature type="transmembrane region" description="Helical" evidence="7">
    <location>
        <begin position="257"/>
        <end position="279"/>
    </location>
</feature>
<evidence type="ECO:0000259" key="8">
    <source>
        <dbReference type="PROSITE" id="PS50928"/>
    </source>
</evidence>
<evidence type="ECO:0000313" key="9">
    <source>
        <dbReference type="EMBL" id="OVE83101.1"/>
    </source>
</evidence>
<evidence type="ECO:0000256" key="7">
    <source>
        <dbReference type="RuleBase" id="RU363032"/>
    </source>
</evidence>
<evidence type="ECO:0000256" key="6">
    <source>
        <dbReference type="ARBA" id="ARBA00023136"/>
    </source>
</evidence>
<comment type="caution">
    <text evidence="9">The sequence shown here is derived from an EMBL/GenBank/DDBJ whole genome shotgun (WGS) entry which is preliminary data.</text>
</comment>
<feature type="transmembrane region" description="Helical" evidence="7">
    <location>
        <begin position="299"/>
        <end position="318"/>
    </location>
</feature>
<reference evidence="9 10" key="1">
    <citation type="submission" date="2017-02" db="EMBL/GenBank/DDBJ databases">
        <title>Natronthermophilus aegyptiacus gen. nov.,sp. nov., an aerobic, extremely halophilic alkalithermophilic archaeon isolated from the athalassohaline Wadi An Natrun, Egypt.</title>
        <authorList>
            <person name="Zhao B."/>
        </authorList>
    </citation>
    <scope>NUCLEOTIDE SEQUENCE [LARGE SCALE GENOMIC DNA]</scope>
    <source>
        <strain evidence="9 10">CGMCC 1.3597</strain>
    </source>
</reference>
<keyword evidence="10" id="KW-1185">Reference proteome</keyword>
<evidence type="ECO:0000256" key="2">
    <source>
        <dbReference type="ARBA" id="ARBA00022448"/>
    </source>
</evidence>
<dbReference type="InterPro" id="IPR035906">
    <property type="entry name" value="MetI-like_sf"/>
</dbReference>
<sequence>MSRYLLKRLSMAAFTLYAVMTITFVMIQSIPGGPEDYIRAQLMQSRGDGSISMAQVSQLAERSMNIDPTDPMHVQYVEYMSNMLQGDLGESLHFAAPVDEIIVQAMPWTLFLLSIATLLTFSAGIVLGAIMAYLEGSRFDVGTTVVSMFLNSIPYYIFALLAIALLAYDWGLFPASGHHPTGAEPALSASYFIDVVHHATLPILSLVITGLGGVALTMRGNAIQVIGEDYIRVANLRGVPGRQIATRYVGRNALLPMYTSLMISIGFMFGGAVVLEEIFAYEGIGWYLLEAVNARDYPLMMGSFLIITLAVIVFILIADLTYSKIDPRVEQEDSREAY</sequence>
<dbReference type="InterPro" id="IPR045621">
    <property type="entry name" value="BPD_transp_1_N"/>
</dbReference>
<keyword evidence="3" id="KW-1003">Cell membrane</keyword>
<evidence type="ECO:0000313" key="10">
    <source>
        <dbReference type="Proteomes" id="UP000196084"/>
    </source>
</evidence>
<evidence type="ECO:0000256" key="3">
    <source>
        <dbReference type="ARBA" id="ARBA00022475"/>
    </source>
</evidence>
<dbReference type="PANTHER" id="PTHR43376:SF1">
    <property type="entry name" value="OLIGOPEPTIDE TRANSPORT SYSTEM PERMEASE PROTEIN"/>
    <property type="match status" value="1"/>
</dbReference>
<proteinExistence type="inferred from homology"/>
<comment type="subcellular location">
    <subcellularLocation>
        <location evidence="1 7">Cell membrane</location>
        <topology evidence="1 7">Multi-pass membrane protein</topology>
    </subcellularLocation>
</comment>
<dbReference type="CDD" id="cd06261">
    <property type="entry name" value="TM_PBP2"/>
    <property type="match status" value="1"/>
</dbReference>
<feature type="transmembrane region" description="Helical" evidence="7">
    <location>
        <begin position="12"/>
        <end position="30"/>
    </location>
</feature>
<evidence type="ECO:0000256" key="5">
    <source>
        <dbReference type="ARBA" id="ARBA00022989"/>
    </source>
</evidence>
<evidence type="ECO:0000256" key="4">
    <source>
        <dbReference type="ARBA" id="ARBA00022692"/>
    </source>
</evidence>
<dbReference type="Pfam" id="PF19300">
    <property type="entry name" value="BPD_transp_1_N"/>
    <property type="match status" value="1"/>
</dbReference>
<dbReference type="EMBL" id="MWPH01000004">
    <property type="protein sequence ID" value="OVE83101.1"/>
    <property type="molecule type" value="Genomic_DNA"/>
</dbReference>
<dbReference type="PANTHER" id="PTHR43376">
    <property type="entry name" value="OLIGOPEPTIDE TRANSPORT SYSTEM PERMEASE PROTEIN"/>
    <property type="match status" value="1"/>
</dbReference>
<dbReference type="InterPro" id="IPR000515">
    <property type="entry name" value="MetI-like"/>
</dbReference>
<dbReference type="RefSeq" id="WP_087715473.1">
    <property type="nucleotide sequence ID" value="NZ_MWPH01000004.1"/>
</dbReference>
<feature type="transmembrane region" description="Helical" evidence="7">
    <location>
        <begin position="195"/>
        <end position="216"/>
    </location>
</feature>
<dbReference type="GO" id="GO:0005886">
    <property type="term" value="C:plasma membrane"/>
    <property type="evidence" value="ECO:0007669"/>
    <property type="project" value="UniProtKB-SubCell"/>
</dbReference>
<keyword evidence="6 7" id="KW-0472">Membrane</keyword>
<organism evidence="9 10">
    <name type="scientific">Natronolimnobius baerhuensis</name>
    <dbReference type="NCBI Taxonomy" id="253108"/>
    <lineage>
        <taxon>Archaea</taxon>
        <taxon>Methanobacteriati</taxon>
        <taxon>Methanobacteriota</taxon>
        <taxon>Stenosarchaea group</taxon>
        <taxon>Halobacteria</taxon>
        <taxon>Halobacteriales</taxon>
        <taxon>Natrialbaceae</taxon>
        <taxon>Natronolimnobius</taxon>
    </lineage>
</organism>
<gene>
    <name evidence="9" type="ORF">B2G88_16955</name>
</gene>
<dbReference type="AlphaFoldDB" id="A0A202E4F5"/>
<feature type="domain" description="ABC transmembrane type-1" evidence="8">
    <location>
        <begin position="106"/>
        <end position="318"/>
    </location>
</feature>
<comment type="similarity">
    <text evidence="7">Belongs to the binding-protein-dependent transport system permease family.</text>
</comment>